<dbReference type="AlphaFoldDB" id="A0AAD6UY22"/>
<feature type="region of interest" description="Disordered" evidence="1">
    <location>
        <begin position="102"/>
        <end position="127"/>
    </location>
</feature>
<accession>A0AAD6UY22</accession>
<dbReference type="Proteomes" id="UP001219525">
    <property type="component" value="Unassembled WGS sequence"/>
</dbReference>
<dbReference type="EMBL" id="JARJCW010000116">
    <property type="protein sequence ID" value="KAJ7192723.1"/>
    <property type="molecule type" value="Genomic_DNA"/>
</dbReference>
<comment type="caution">
    <text evidence="2">The sequence shown here is derived from an EMBL/GenBank/DDBJ whole genome shotgun (WGS) entry which is preliminary data.</text>
</comment>
<reference evidence="2" key="1">
    <citation type="submission" date="2023-03" db="EMBL/GenBank/DDBJ databases">
        <title>Massive genome expansion in bonnet fungi (Mycena s.s.) driven by repeated elements and novel gene families across ecological guilds.</title>
        <authorList>
            <consortium name="Lawrence Berkeley National Laboratory"/>
            <person name="Harder C.B."/>
            <person name="Miyauchi S."/>
            <person name="Viragh M."/>
            <person name="Kuo A."/>
            <person name="Thoen E."/>
            <person name="Andreopoulos B."/>
            <person name="Lu D."/>
            <person name="Skrede I."/>
            <person name="Drula E."/>
            <person name="Henrissat B."/>
            <person name="Morin E."/>
            <person name="Kohler A."/>
            <person name="Barry K."/>
            <person name="LaButti K."/>
            <person name="Morin E."/>
            <person name="Salamov A."/>
            <person name="Lipzen A."/>
            <person name="Mereny Z."/>
            <person name="Hegedus B."/>
            <person name="Baldrian P."/>
            <person name="Stursova M."/>
            <person name="Weitz H."/>
            <person name="Taylor A."/>
            <person name="Grigoriev I.V."/>
            <person name="Nagy L.G."/>
            <person name="Martin F."/>
            <person name="Kauserud H."/>
        </authorList>
    </citation>
    <scope>NUCLEOTIDE SEQUENCE</scope>
    <source>
        <strain evidence="2">9144</strain>
    </source>
</reference>
<evidence type="ECO:0000256" key="1">
    <source>
        <dbReference type="SAM" id="MobiDB-lite"/>
    </source>
</evidence>
<gene>
    <name evidence="2" type="ORF">GGX14DRAFT_546435</name>
</gene>
<organism evidence="2 3">
    <name type="scientific">Mycena pura</name>
    <dbReference type="NCBI Taxonomy" id="153505"/>
    <lineage>
        <taxon>Eukaryota</taxon>
        <taxon>Fungi</taxon>
        <taxon>Dikarya</taxon>
        <taxon>Basidiomycota</taxon>
        <taxon>Agaricomycotina</taxon>
        <taxon>Agaricomycetes</taxon>
        <taxon>Agaricomycetidae</taxon>
        <taxon>Agaricales</taxon>
        <taxon>Marasmiineae</taxon>
        <taxon>Mycenaceae</taxon>
        <taxon>Mycena</taxon>
    </lineage>
</organism>
<feature type="region of interest" description="Disordered" evidence="1">
    <location>
        <begin position="187"/>
        <end position="225"/>
    </location>
</feature>
<proteinExistence type="predicted"/>
<name>A0AAD6UY22_9AGAR</name>
<sequence>MRRITLRPGRTLSCRRTWYTSDRALQEPIRGVPNAAFRPEAIQGASPRYRFFVLSARGSPTRRIMSHTLTHRLWTSYNIHIIARHTATGGGRGSGRQLEWYGGGQRGAGSTVTNVGTDDEEGDSRDGAAPEWASVAADRVGVLVSGPCDNRAESTGARIQINIGLCVDPPADDAVMCVTVGDEIEAVSGKGDDEVDDRGTDGGGTDETLDEAWTDDQELPVDDEAGGADTVVVGGGGDTIVVGGDDAIVVGGGDTIVVVVAAADDDDGAVDRDGNGNRKRDMGGTMELKEFVGGGGLLLGFCPICEKSRNGVCLAKFEARCLAWWMCGSPGRGQSLNEWLG</sequence>
<protein>
    <submittedName>
        <fullName evidence="2">Uncharacterized protein</fullName>
    </submittedName>
</protein>
<keyword evidence="3" id="KW-1185">Reference proteome</keyword>
<evidence type="ECO:0000313" key="2">
    <source>
        <dbReference type="EMBL" id="KAJ7192723.1"/>
    </source>
</evidence>
<evidence type="ECO:0000313" key="3">
    <source>
        <dbReference type="Proteomes" id="UP001219525"/>
    </source>
</evidence>
<feature type="compositionally biased region" description="Acidic residues" evidence="1">
    <location>
        <begin position="207"/>
        <end position="225"/>
    </location>
</feature>